<evidence type="ECO:0000256" key="1">
    <source>
        <dbReference type="ARBA" id="ARBA00004141"/>
    </source>
</evidence>
<dbReference type="EMBL" id="RQTK01000826">
    <property type="protein sequence ID" value="RUS74490.1"/>
    <property type="molecule type" value="Genomic_DNA"/>
</dbReference>
<evidence type="ECO:0000256" key="4">
    <source>
        <dbReference type="ARBA" id="ARBA00023136"/>
    </source>
</evidence>
<feature type="transmembrane region" description="Helical" evidence="5">
    <location>
        <begin position="355"/>
        <end position="376"/>
    </location>
</feature>
<evidence type="ECO:0000313" key="7">
    <source>
        <dbReference type="EMBL" id="RUS74490.1"/>
    </source>
</evidence>
<feature type="transmembrane region" description="Helical" evidence="5">
    <location>
        <begin position="262"/>
        <end position="281"/>
    </location>
</feature>
<evidence type="ECO:0000256" key="5">
    <source>
        <dbReference type="SAM" id="Phobius"/>
    </source>
</evidence>
<comment type="subcellular location">
    <subcellularLocation>
        <location evidence="1">Membrane</location>
        <topology evidence="1">Multi-pass membrane protein</topology>
    </subcellularLocation>
</comment>
<proteinExistence type="predicted"/>
<dbReference type="GO" id="GO:0022857">
    <property type="term" value="F:transmembrane transporter activity"/>
    <property type="evidence" value="ECO:0007669"/>
    <property type="project" value="InterPro"/>
</dbReference>
<feature type="transmembrane region" description="Helical" evidence="5">
    <location>
        <begin position="417"/>
        <end position="436"/>
    </location>
</feature>
<accession>A0A3S1B2H0</accession>
<evidence type="ECO:0000256" key="2">
    <source>
        <dbReference type="ARBA" id="ARBA00022692"/>
    </source>
</evidence>
<dbReference type="OrthoDB" id="5141738at2759"/>
<gene>
    <name evidence="7" type="ORF">EGW08_017741</name>
</gene>
<dbReference type="STRING" id="188477.A0A3S1B2H0"/>
<feature type="transmembrane region" description="Helical" evidence="5">
    <location>
        <begin position="203"/>
        <end position="221"/>
    </location>
</feature>
<keyword evidence="3 5" id="KW-1133">Transmembrane helix</keyword>
<evidence type="ECO:0000259" key="6">
    <source>
        <dbReference type="PROSITE" id="PS50850"/>
    </source>
</evidence>
<evidence type="ECO:0000256" key="3">
    <source>
        <dbReference type="ARBA" id="ARBA00022989"/>
    </source>
</evidence>
<dbReference type="InterPro" id="IPR036259">
    <property type="entry name" value="MFS_trans_sf"/>
</dbReference>
<feature type="transmembrane region" description="Helical" evidence="5">
    <location>
        <begin position="388"/>
        <end position="410"/>
    </location>
</feature>
<dbReference type="GO" id="GO:0016020">
    <property type="term" value="C:membrane"/>
    <property type="evidence" value="ECO:0007669"/>
    <property type="project" value="UniProtKB-SubCell"/>
</dbReference>
<protein>
    <recommendedName>
        <fullName evidence="6">Major facilitator superfamily (MFS) profile domain-containing protein</fullName>
    </recommendedName>
</protein>
<feature type="transmembrane region" description="Helical" evidence="5">
    <location>
        <begin position="513"/>
        <end position="533"/>
    </location>
</feature>
<comment type="caution">
    <text evidence="7">The sequence shown here is derived from an EMBL/GenBank/DDBJ whole genome shotgun (WGS) entry which is preliminary data.</text>
</comment>
<feature type="transmembrane region" description="Helical" evidence="5">
    <location>
        <begin position="151"/>
        <end position="171"/>
    </location>
</feature>
<reference evidence="7 8" key="1">
    <citation type="submission" date="2019-01" db="EMBL/GenBank/DDBJ databases">
        <title>A draft genome assembly of the solar-powered sea slug Elysia chlorotica.</title>
        <authorList>
            <person name="Cai H."/>
            <person name="Li Q."/>
            <person name="Fang X."/>
            <person name="Li J."/>
            <person name="Curtis N.E."/>
            <person name="Altenburger A."/>
            <person name="Shibata T."/>
            <person name="Feng M."/>
            <person name="Maeda T."/>
            <person name="Schwartz J.A."/>
            <person name="Shigenobu S."/>
            <person name="Lundholm N."/>
            <person name="Nishiyama T."/>
            <person name="Yang H."/>
            <person name="Hasebe M."/>
            <person name="Li S."/>
            <person name="Pierce S.K."/>
            <person name="Wang J."/>
        </authorList>
    </citation>
    <scope>NUCLEOTIDE SEQUENCE [LARGE SCALE GENOMIC DNA]</scope>
    <source>
        <strain evidence="7">EC2010</strain>
        <tissue evidence="7">Whole organism of an adult</tissue>
    </source>
</reference>
<feature type="transmembrane region" description="Helical" evidence="5">
    <location>
        <begin position="233"/>
        <end position="256"/>
    </location>
</feature>
<keyword evidence="8" id="KW-1185">Reference proteome</keyword>
<dbReference type="AlphaFoldDB" id="A0A3S1B2H0"/>
<name>A0A3S1B2H0_ELYCH</name>
<dbReference type="PROSITE" id="PS50850">
    <property type="entry name" value="MFS"/>
    <property type="match status" value="1"/>
</dbReference>
<organism evidence="7 8">
    <name type="scientific">Elysia chlorotica</name>
    <name type="common">Eastern emerald elysia</name>
    <name type="synonym">Sea slug</name>
    <dbReference type="NCBI Taxonomy" id="188477"/>
    <lineage>
        <taxon>Eukaryota</taxon>
        <taxon>Metazoa</taxon>
        <taxon>Spiralia</taxon>
        <taxon>Lophotrochozoa</taxon>
        <taxon>Mollusca</taxon>
        <taxon>Gastropoda</taxon>
        <taxon>Heterobranchia</taxon>
        <taxon>Euthyneura</taxon>
        <taxon>Panpulmonata</taxon>
        <taxon>Sacoglossa</taxon>
        <taxon>Placobranchoidea</taxon>
        <taxon>Plakobranchidae</taxon>
        <taxon>Elysia</taxon>
    </lineage>
</organism>
<keyword evidence="4 5" id="KW-0472">Membrane</keyword>
<feature type="domain" description="Major facilitator superfamily (MFS) profile" evidence="6">
    <location>
        <begin position="105"/>
        <end position="538"/>
    </location>
</feature>
<sequence>MDPPEHGKTFDDALSHIGDWGPYQKRMLLFSFLACAGEGLQLITTIFTMGSRDFRCAVPGLANDTFSIQSEAHALLVNSTVPWDADKGGYSQCSRYKHVVNESTGEKTNWLPGATESCSRWVFSSDVFRSSIVSELELVCDRKVYVSHAHMMSMAGLMAGSIVSGALSDLFGRKKTFLVFYWVHMCLAFVSVLATTIPTFLAIRFLMAATGIAFYMSIYVLCAEIVLPPKRVLASMIASWGWVAGMIILLVMAYMFRYWKTLQLALSLLLVPGAFGFIWMIPESPRWLMNKGRYSEVQKIIVDIAKANKREIPEKLILRDMYRPTLGEKSEIAECRDQSTSGWRTLLSLAKSPVLAVRLAILSFSWAVNSMVYYGLTLNVGSIIQGDIYTNFLILALLEGLSYLMVLLLTRCLGRRVFYCLFVFIGGGACLATILPNVLSWDTVWPNVLLSNLGKFGISAAFGIIWLYTPELLPTPARQSGIGLCSFVGRLGAMVSPYIATLNDVLDGPVGESAPLLVFGAAAVAAGLLCLLLPETARRKLPETVEEAENIKRLTVTT</sequence>
<feature type="transmembrane region" description="Helical" evidence="5">
    <location>
        <begin position="448"/>
        <end position="469"/>
    </location>
</feature>
<dbReference type="PANTHER" id="PTHR24064">
    <property type="entry name" value="SOLUTE CARRIER FAMILY 22 MEMBER"/>
    <property type="match status" value="1"/>
</dbReference>
<dbReference type="InterPro" id="IPR005828">
    <property type="entry name" value="MFS_sugar_transport-like"/>
</dbReference>
<evidence type="ECO:0000313" key="8">
    <source>
        <dbReference type="Proteomes" id="UP000271974"/>
    </source>
</evidence>
<dbReference type="Pfam" id="PF00083">
    <property type="entry name" value="Sugar_tr"/>
    <property type="match status" value="1"/>
</dbReference>
<dbReference type="Proteomes" id="UP000271974">
    <property type="component" value="Unassembled WGS sequence"/>
</dbReference>
<feature type="transmembrane region" description="Helical" evidence="5">
    <location>
        <begin position="178"/>
        <end position="197"/>
    </location>
</feature>
<dbReference type="InterPro" id="IPR020846">
    <property type="entry name" value="MFS_dom"/>
</dbReference>
<dbReference type="SUPFAM" id="SSF103473">
    <property type="entry name" value="MFS general substrate transporter"/>
    <property type="match status" value="1"/>
</dbReference>
<keyword evidence="2 5" id="KW-0812">Transmembrane</keyword>
<feature type="transmembrane region" description="Helical" evidence="5">
    <location>
        <begin position="481"/>
        <end position="501"/>
    </location>
</feature>
<dbReference type="Gene3D" id="1.20.1250.20">
    <property type="entry name" value="MFS general substrate transporter like domains"/>
    <property type="match status" value="1"/>
</dbReference>